<dbReference type="InterPro" id="IPR029063">
    <property type="entry name" value="SAM-dependent_MTases_sf"/>
</dbReference>
<dbReference type="AlphaFoldDB" id="A0AAV9H916"/>
<comment type="caution">
    <text evidence="2">The sequence shown here is derived from an EMBL/GenBank/DDBJ whole genome shotgun (WGS) entry which is preliminary data.</text>
</comment>
<protein>
    <submittedName>
        <fullName evidence="2">Uncharacterized protein</fullName>
    </submittedName>
</protein>
<accession>A0AAV9H916</accession>
<organism evidence="2 3">
    <name type="scientific">Cladorrhinum samala</name>
    <dbReference type="NCBI Taxonomy" id="585594"/>
    <lineage>
        <taxon>Eukaryota</taxon>
        <taxon>Fungi</taxon>
        <taxon>Dikarya</taxon>
        <taxon>Ascomycota</taxon>
        <taxon>Pezizomycotina</taxon>
        <taxon>Sordariomycetes</taxon>
        <taxon>Sordariomycetidae</taxon>
        <taxon>Sordariales</taxon>
        <taxon>Podosporaceae</taxon>
        <taxon>Cladorrhinum</taxon>
    </lineage>
</organism>
<dbReference type="Gene3D" id="3.40.50.150">
    <property type="entry name" value="Vaccinia Virus protein VP39"/>
    <property type="match status" value="1"/>
</dbReference>
<evidence type="ECO:0000256" key="1">
    <source>
        <dbReference type="SAM" id="Phobius"/>
    </source>
</evidence>
<dbReference type="Proteomes" id="UP001321749">
    <property type="component" value="Unassembled WGS sequence"/>
</dbReference>
<evidence type="ECO:0000313" key="3">
    <source>
        <dbReference type="Proteomes" id="UP001321749"/>
    </source>
</evidence>
<keyword evidence="1" id="KW-0472">Membrane</keyword>
<keyword evidence="1" id="KW-1133">Transmembrane helix</keyword>
<feature type="transmembrane region" description="Helical" evidence="1">
    <location>
        <begin position="174"/>
        <end position="197"/>
    </location>
</feature>
<reference evidence="2" key="1">
    <citation type="journal article" date="2023" name="Mol. Phylogenet. Evol.">
        <title>Genome-scale phylogeny and comparative genomics of the fungal order Sordariales.</title>
        <authorList>
            <person name="Hensen N."/>
            <person name="Bonometti L."/>
            <person name="Westerberg I."/>
            <person name="Brannstrom I.O."/>
            <person name="Guillou S."/>
            <person name="Cros-Aarteil S."/>
            <person name="Calhoun S."/>
            <person name="Haridas S."/>
            <person name="Kuo A."/>
            <person name="Mondo S."/>
            <person name="Pangilinan J."/>
            <person name="Riley R."/>
            <person name="LaButti K."/>
            <person name="Andreopoulos B."/>
            <person name="Lipzen A."/>
            <person name="Chen C."/>
            <person name="Yan M."/>
            <person name="Daum C."/>
            <person name="Ng V."/>
            <person name="Clum A."/>
            <person name="Steindorff A."/>
            <person name="Ohm R.A."/>
            <person name="Martin F."/>
            <person name="Silar P."/>
            <person name="Natvig D.O."/>
            <person name="Lalanne C."/>
            <person name="Gautier V."/>
            <person name="Ament-Velasquez S.L."/>
            <person name="Kruys A."/>
            <person name="Hutchinson M.I."/>
            <person name="Powell A.J."/>
            <person name="Barry K."/>
            <person name="Miller A.N."/>
            <person name="Grigoriev I.V."/>
            <person name="Debuchy R."/>
            <person name="Gladieux P."/>
            <person name="Hiltunen Thoren M."/>
            <person name="Johannesson H."/>
        </authorList>
    </citation>
    <scope>NUCLEOTIDE SEQUENCE</scope>
    <source>
        <strain evidence="2">PSN324</strain>
    </source>
</reference>
<keyword evidence="3" id="KW-1185">Reference proteome</keyword>
<sequence>MQAALTAAWTTHVPVIQRSSPASLVARLLSSRVPSIHSYTFIDFCAGAGGPTPEIEKHLNSSLVGSSKTTSNTSYAEAASAPPPVRFILTDLHPHVDSWSAAAQRSPNVSFVPTSVDASSAPADLIRQEDGKKVFRLFNLAFHHFDDNLARKILKNTVDTSDGFGIFELQDRSFGGGFLTCCLFGLGTLLAAPYYAIMWGAPMALIFTYILPALPFVLVFDGWMSSLRTRTAAEVENMLRGCGGEGVEKWEVSSGSESFMWPVGRVNWVIGLKK</sequence>
<evidence type="ECO:0000313" key="2">
    <source>
        <dbReference type="EMBL" id="KAK4457032.1"/>
    </source>
</evidence>
<keyword evidence="1" id="KW-0812">Transmembrane</keyword>
<dbReference type="EMBL" id="MU865141">
    <property type="protein sequence ID" value="KAK4457032.1"/>
    <property type="molecule type" value="Genomic_DNA"/>
</dbReference>
<name>A0AAV9H916_9PEZI</name>
<feature type="transmembrane region" description="Helical" evidence="1">
    <location>
        <begin position="203"/>
        <end position="220"/>
    </location>
</feature>
<gene>
    <name evidence="2" type="ORF">QBC42DRAFT_189597</name>
</gene>
<reference evidence="2" key="2">
    <citation type="submission" date="2023-06" db="EMBL/GenBank/DDBJ databases">
        <authorList>
            <consortium name="Lawrence Berkeley National Laboratory"/>
            <person name="Mondo S.J."/>
            <person name="Hensen N."/>
            <person name="Bonometti L."/>
            <person name="Westerberg I."/>
            <person name="Brannstrom I.O."/>
            <person name="Guillou S."/>
            <person name="Cros-Aarteil S."/>
            <person name="Calhoun S."/>
            <person name="Haridas S."/>
            <person name="Kuo A."/>
            <person name="Pangilinan J."/>
            <person name="Riley R."/>
            <person name="Labutti K."/>
            <person name="Andreopoulos B."/>
            <person name="Lipzen A."/>
            <person name="Chen C."/>
            <person name="Yanf M."/>
            <person name="Daum C."/>
            <person name="Ng V."/>
            <person name="Clum A."/>
            <person name="Steindorff A."/>
            <person name="Ohm R."/>
            <person name="Martin F."/>
            <person name="Silar P."/>
            <person name="Natvig D."/>
            <person name="Lalanne C."/>
            <person name="Gautier V."/>
            <person name="Ament-Velasquez S.L."/>
            <person name="Kruys A."/>
            <person name="Hutchinson M.I."/>
            <person name="Powell A.J."/>
            <person name="Barry K."/>
            <person name="Miller A.N."/>
            <person name="Grigoriev I.V."/>
            <person name="Debuchy R."/>
            <person name="Gladieux P."/>
            <person name="Thoren M.H."/>
            <person name="Johannesson H."/>
        </authorList>
    </citation>
    <scope>NUCLEOTIDE SEQUENCE</scope>
    <source>
        <strain evidence="2">PSN324</strain>
    </source>
</reference>
<proteinExistence type="predicted"/>